<dbReference type="CDD" id="cd00082">
    <property type="entry name" value="HisKA"/>
    <property type="match status" value="1"/>
</dbReference>
<dbReference type="KEGG" id="mic:Mic7113_4838"/>
<dbReference type="InterPro" id="IPR005467">
    <property type="entry name" value="His_kinase_dom"/>
</dbReference>
<dbReference type="EC" id="2.7.13.3" evidence="2"/>
<evidence type="ECO:0000256" key="3">
    <source>
        <dbReference type="ARBA" id="ARBA00022553"/>
    </source>
</evidence>
<dbReference type="Gene3D" id="3.30.450.20">
    <property type="entry name" value="PAS domain"/>
    <property type="match status" value="1"/>
</dbReference>
<protein>
    <recommendedName>
        <fullName evidence="2">histidine kinase</fullName>
        <ecNumber evidence="2">2.7.13.3</ecNumber>
    </recommendedName>
</protein>
<evidence type="ECO:0000256" key="4">
    <source>
        <dbReference type="ARBA" id="ARBA00022679"/>
    </source>
</evidence>
<feature type="domain" description="Response regulatory" evidence="9">
    <location>
        <begin position="18"/>
        <end position="133"/>
    </location>
</feature>
<dbReference type="InterPro" id="IPR036890">
    <property type="entry name" value="HATPase_C_sf"/>
</dbReference>
<evidence type="ECO:0000259" key="8">
    <source>
        <dbReference type="PROSITE" id="PS50109"/>
    </source>
</evidence>
<dbReference type="PROSITE" id="PS50112">
    <property type="entry name" value="PAS"/>
    <property type="match status" value="1"/>
</dbReference>
<dbReference type="InterPro" id="IPR003594">
    <property type="entry name" value="HATPase_dom"/>
</dbReference>
<dbReference type="Pfam" id="PF00072">
    <property type="entry name" value="Response_reg"/>
    <property type="match status" value="1"/>
</dbReference>
<dbReference type="InterPro" id="IPR003661">
    <property type="entry name" value="HisK_dim/P_dom"/>
</dbReference>
<evidence type="ECO:0000259" key="11">
    <source>
        <dbReference type="PROSITE" id="PS50113"/>
    </source>
</evidence>
<dbReference type="Gene3D" id="3.40.50.2300">
    <property type="match status" value="1"/>
</dbReference>
<dbReference type="Gene3D" id="3.30.565.10">
    <property type="entry name" value="Histidine kinase-like ATPase, C-terminal domain"/>
    <property type="match status" value="1"/>
</dbReference>
<name>K9WL14_9CYAN</name>
<dbReference type="EMBL" id="CP003630">
    <property type="protein sequence ID" value="AFZ20506.1"/>
    <property type="molecule type" value="Genomic_DNA"/>
</dbReference>
<dbReference type="SMART" id="SM00387">
    <property type="entry name" value="HATPase_c"/>
    <property type="match status" value="1"/>
</dbReference>
<evidence type="ECO:0000259" key="10">
    <source>
        <dbReference type="PROSITE" id="PS50112"/>
    </source>
</evidence>
<dbReference type="SUPFAM" id="SSF47384">
    <property type="entry name" value="Homodimeric domain of signal transducing histidine kinase"/>
    <property type="match status" value="1"/>
</dbReference>
<accession>K9WL14</accession>
<dbReference type="InterPro" id="IPR011006">
    <property type="entry name" value="CheY-like_superfamily"/>
</dbReference>
<comment type="catalytic activity">
    <reaction evidence="1">
        <text>ATP + protein L-histidine = ADP + protein N-phospho-L-histidine.</text>
        <dbReference type="EC" id="2.7.13.3"/>
    </reaction>
</comment>
<evidence type="ECO:0000313" key="13">
    <source>
        <dbReference type="Proteomes" id="UP000010471"/>
    </source>
</evidence>
<dbReference type="InterPro" id="IPR000700">
    <property type="entry name" value="PAS-assoc_C"/>
</dbReference>
<dbReference type="SUPFAM" id="SSF52172">
    <property type="entry name" value="CheY-like"/>
    <property type="match status" value="1"/>
</dbReference>
<evidence type="ECO:0000259" key="9">
    <source>
        <dbReference type="PROSITE" id="PS50110"/>
    </source>
</evidence>
<dbReference type="Pfam" id="PF02518">
    <property type="entry name" value="HATPase_c"/>
    <property type="match status" value="1"/>
</dbReference>
<reference evidence="12 13" key="1">
    <citation type="submission" date="2012-06" db="EMBL/GenBank/DDBJ databases">
        <title>Finished chromosome of genome of Microcoleus sp. PCC 7113.</title>
        <authorList>
            <consortium name="US DOE Joint Genome Institute"/>
            <person name="Gugger M."/>
            <person name="Coursin T."/>
            <person name="Rippka R."/>
            <person name="Tandeau De Marsac N."/>
            <person name="Huntemann M."/>
            <person name="Wei C.-L."/>
            <person name="Han J."/>
            <person name="Detter J.C."/>
            <person name="Han C."/>
            <person name="Tapia R."/>
            <person name="Chen A."/>
            <person name="Kyrpides N."/>
            <person name="Mavromatis K."/>
            <person name="Markowitz V."/>
            <person name="Szeto E."/>
            <person name="Ivanova N."/>
            <person name="Pagani I."/>
            <person name="Pati A."/>
            <person name="Goodwin L."/>
            <person name="Nordberg H.P."/>
            <person name="Cantor M.N."/>
            <person name="Hua S.X."/>
            <person name="Woyke T."/>
            <person name="Kerfeld C.A."/>
        </authorList>
    </citation>
    <scope>NUCLEOTIDE SEQUENCE [LARGE SCALE GENOMIC DNA]</scope>
    <source>
        <strain evidence="12 13">PCC 7113</strain>
    </source>
</reference>
<organism evidence="12 13">
    <name type="scientific">Allocoleopsis franciscana PCC 7113</name>
    <dbReference type="NCBI Taxonomy" id="1173027"/>
    <lineage>
        <taxon>Bacteria</taxon>
        <taxon>Bacillati</taxon>
        <taxon>Cyanobacteriota</taxon>
        <taxon>Cyanophyceae</taxon>
        <taxon>Coleofasciculales</taxon>
        <taxon>Coleofasciculaceae</taxon>
        <taxon>Allocoleopsis</taxon>
        <taxon>Allocoleopsis franciscana</taxon>
    </lineage>
</organism>
<dbReference type="InterPro" id="IPR013656">
    <property type="entry name" value="PAS_4"/>
</dbReference>
<dbReference type="FunFam" id="3.30.565.10:FF:000006">
    <property type="entry name" value="Sensor histidine kinase WalK"/>
    <property type="match status" value="1"/>
</dbReference>
<feature type="domain" description="PAC" evidence="11">
    <location>
        <begin position="215"/>
        <end position="268"/>
    </location>
</feature>
<dbReference type="PANTHER" id="PTHR43711:SF26">
    <property type="entry name" value="SENSOR HISTIDINE KINASE RCSC"/>
    <property type="match status" value="1"/>
</dbReference>
<gene>
    <name evidence="12" type="ORF">Mic7113_4838</name>
</gene>
<evidence type="ECO:0000256" key="5">
    <source>
        <dbReference type="ARBA" id="ARBA00022777"/>
    </source>
</evidence>
<keyword evidence="5 12" id="KW-0418">Kinase</keyword>
<dbReference type="Proteomes" id="UP000010471">
    <property type="component" value="Chromosome"/>
</dbReference>
<dbReference type="eggNOG" id="COG0784">
    <property type="taxonomic scope" value="Bacteria"/>
</dbReference>
<dbReference type="CDD" id="cd00130">
    <property type="entry name" value="PAS"/>
    <property type="match status" value="1"/>
</dbReference>
<dbReference type="PANTHER" id="PTHR43711">
    <property type="entry name" value="TWO-COMPONENT HISTIDINE KINASE"/>
    <property type="match status" value="1"/>
</dbReference>
<dbReference type="GO" id="GO:0000155">
    <property type="term" value="F:phosphorelay sensor kinase activity"/>
    <property type="evidence" value="ECO:0007669"/>
    <property type="project" value="InterPro"/>
</dbReference>
<dbReference type="AlphaFoldDB" id="K9WL14"/>
<evidence type="ECO:0000313" key="12">
    <source>
        <dbReference type="EMBL" id="AFZ20506.1"/>
    </source>
</evidence>
<dbReference type="NCBIfam" id="TIGR00229">
    <property type="entry name" value="sensory_box"/>
    <property type="match status" value="1"/>
</dbReference>
<dbReference type="InterPro" id="IPR000014">
    <property type="entry name" value="PAS"/>
</dbReference>
<dbReference type="HOGENOM" id="CLU_000445_114_72_3"/>
<feature type="modified residue" description="4-aspartylphosphate" evidence="7">
    <location>
        <position position="68"/>
    </location>
</feature>
<dbReference type="eggNOG" id="COG5002">
    <property type="taxonomic scope" value="Bacteria"/>
</dbReference>
<dbReference type="STRING" id="1173027.Mic7113_4838"/>
<dbReference type="SUPFAM" id="SSF55785">
    <property type="entry name" value="PYP-like sensor domain (PAS domain)"/>
    <property type="match status" value="1"/>
</dbReference>
<dbReference type="SMART" id="SM00091">
    <property type="entry name" value="PAS"/>
    <property type="match status" value="1"/>
</dbReference>
<evidence type="ECO:0000256" key="6">
    <source>
        <dbReference type="ARBA" id="ARBA00023012"/>
    </source>
</evidence>
<dbReference type="PRINTS" id="PR00344">
    <property type="entry name" value="BCTRLSENSOR"/>
</dbReference>
<keyword evidence="6" id="KW-0902">Two-component regulatory system</keyword>
<keyword evidence="4 12" id="KW-0808">Transferase</keyword>
<feature type="domain" description="PAS" evidence="10">
    <location>
        <begin position="138"/>
        <end position="211"/>
    </location>
</feature>
<dbReference type="PATRIC" id="fig|1173027.3.peg.5365"/>
<dbReference type="CDD" id="cd00075">
    <property type="entry name" value="HATPase"/>
    <property type="match status" value="1"/>
</dbReference>
<evidence type="ECO:0000256" key="1">
    <source>
        <dbReference type="ARBA" id="ARBA00000085"/>
    </source>
</evidence>
<dbReference type="Pfam" id="PF00512">
    <property type="entry name" value="HisKA"/>
    <property type="match status" value="1"/>
</dbReference>
<dbReference type="PROSITE" id="PS50109">
    <property type="entry name" value="HIS_KIN"/>
    <property type="match status" value="1"/>
</dbReference>
<dbReference type="InterPro" id="IPR050736">
    <property type="entry name" value="Sensor_HK_Regulatory"/>
</dbReference>
<keyword evidence="13" id="KW-1185">Reference proteome</keyword>
<sequence>MILIDKTPPKIDSFKMVKILVVEDERIIALNLTENLESLGYAVVGIAASGEKAVEKATQLCPDLVLMDIQLKGNIDGIQAAEQIWESLSIPVIFVTGHSDQSTLERATIIAPFGYILKPVKEKELSVAISIALQRYEREQLLSAILRGMGDAVIVVDKEHRVKSLNKVAESLTGWQVSEARERLLTEVLNLVDEQTQQPVDNPVTAALQQDAILYLRENTLLMSKNGTTIPIGDSAAPIKDNKGALAGAVLVFRDISDRKRAELAIRQQLEKEQKLNQLQTQFIHTVSHEYRTPLSVILACSHLLENNVERLDTEKQLRNCQKIQNSVKYMVELLENVWLYKQAESGQLKLNPARLNLQKFCSQLVEEYQLMHSDRQEIQFILRGKRTTACVDKKLLQQILGNLLSNALKYSPDKGTVSITMTCKNNRVIFQVCDQGIGIPLEDQPHIFEPFHRAANVDVIRGTGMGLAIVKKAVDIHGGEISFESEVDVGTTFSVILPMVQAEPSSVTLPEFK</sequence>
<dbReference type="InterPro" id="IPR035965">
    <property type="entry name" value="PAS-like_dom_sf"/>
</dbReference>
<feature type="domain" description="Histidine kinase" evidence="8">
    <location>
        <begin position="286"/>
        <end position="502"/>
    </location>
</feature>
<dbReference type="Pfam" id="PF08448">
    <property type="entry name" value="PAS_4"/>
    <property type="match status" value="1"/>
</dbReference>
<dbReference type="PROSITE" id="PS50113">
    <property type="entry name" value="PAC"/>
    <property type="match status" value="1"/>
</dbReference>
<dbReference type="InterPro" id="IPR004358">
    <property type="entry name" value="Sig_transdc_His_kin-like_C"/>
</dbReference>
<dbReference type="CDD" id="cd17534">
    <property type="entry name" value="REC_DC-like"/>
    <property type="match status" value="1"/>
</dbReference>
<dbReference type="InterPro" id="IPR001789">
    <property type="entry name" value="Sig_transdc_resp-reg_receiver"/>
</dbReference>
<dbReference type="SMART" id="SM00388">
    <property type="entry name" value="HisKA"/>
    <property type="match status" value="1"/>
</dbReference>
<proteinExistence type="predicted"/>
<evidence type="ECO:0000256" key="7">
    <source>
        <dbReference type="PROSITE-ProRule" id="PRU00169"/>
    </source>
</evidence>
<dbReference type="SUPFAM" id="SSF55874">
    <property type="entry name" value="ATPase domain of HSP90 chaperone/DNA topoisomerase II/histidine kinase"/>
    <property type="match status" value="1"/>
</dbReference>
<dbReference type="Gene3D" id="1.10.287.130">
    <property type="match status" value="1"/>
</dbReference>
<dbReference type="SMART" id="SM00448">
    <property type="entry name" value="REC"/>
    <property type="match status" value="1"/>
</dbReference>
<keyword evidence="3 7" id="KW-0597">Phosphoprotein</keyword>
<dbReference type="PROSITE" id="PS50110">
    <property type="entry name" value="RESPONSE_REGULATORY"/>
    <property type="match status" value="1"/>
</dbReference>
<evidence type="ECO:0000256" key="2">
    <source>
        <dbReference type="ARBA" id="ARBA00012438"/>
    </source>
</evidence>
<dbReference type="InterPro" id="IPR036097">
    <property type="entry name" value="HisK_dim/P_sf"/>
</dbReference>